<dbReference type="AlphaFoldDB" id="A0A9C6XU99"/>
<sequence>MVKAIQTMGAPHHLCLGHGVHNLVSKDGIKGALVVDELCKKARAVCKAVRYRAPVIERENKKEQGLDWLKAVVDADEHAATDDADPIPDPPDADDSTAGGAAAAAGSGGQDRNQNQTSNGDEMFLQYPIAAAPTSVKLPVPTRWHTVLIMLESLEQNKGPVNIVLSEVGKEDLHFSNAQYSTMKSMIGFLSAFRRAVEILSAESCTLNLALLLRSELEDVLKEDEEDSLVVGDLKRRLRDRLDFRFPVNDLLVTAALLDPRCANLVIVNEYLRVLGESKAEFLARQVRYNVLESHLPDEARRGREEPVEELQAQPGPSTSRNKRKSATTAEELMNLSRKHSKSQDGTRAEAVDKEVRLYLDSCNPDDVKDNDVLAFWRGRLKQYPWLSTAVRKFLCIPATSTTAERVFSIAGLTITAKRSRLNPDRVDIIIFIHENYDICSKLFQ</sequence>
<name>A0A9C6XU99_FRAOC</name>
<keyword evidence="4" id="KW-0862">Zinc</keyword>
<feature type="compositionally biased region" description="Acidic residues" evidence="6">
    <location>
        <begin position="82"/>
        <end position="95"/>
    </location>
</feature>
<evidence type="ECO:0000313" key="8">
    <source>
        <dbReference type="Proteomes" id="UP000504606"/>
    </source>
</evidence>
<dbReference type="RefSeq" id="XP_052131097.1">
    <property type="nucleotide sequence ID" value="XM_052275137.1"/>
</dbReference>
<evidence type="ECO:0000259" key="7">
    <source>
        <dbReference type="Pfam" id="PF05699"/>
    </source>
</evidence>
<dbReference type="GeneID" id="127751499"/>
<dbReference type="GO" id="GO:0008270">
    <property type="term" value="F:zinc ion binding"/>
    <property type="evidence" value="ECO:0007669"/>
    <property type="project" value="UniProtKB-KW"/>
</dbReference>
<dbReference type="InterPro" id="IPR012337">
    <property type="entry name" value="RNaseH-like_sf"/>
</dbReference>
<dbReference type="SUPFAM" id="SSF53098">
    <property type="entry name" value="Ribonuclease H-like"/>
    <property type="match status" value="1"/>
</dbReference>
<dbReference type="PANTHER" id="PTHR46481:SF10">
    <property type="entry name" value="ZINC FINGER BED DOMAIN-CONTAINING PROTEIN 39"/>
    <property type="match status" value="1"/>
</dbReference>
<evidence type="ECO:0000256" key="1">
    <source>
        <dbReference type="ARBA" id="ARBA00004123"/>
    </source>
</evidence>
<evidence type="ECO:0000256" key="3">
    <source>
        <dbReference type="ARBA" id="ARBA00022771"/>
    </source>
</evidence>
<dbReference type="Proteomes" id="UP000504606">
    <property type="component" value="Unplaced"/>
</dbReference>
<comment type="subcellular location">
    <subcellularLocation>
        <location evidence="1">Nucleus</location>
    </subcellularLocation>
</comment>
<proteinExistence type="predicted"/>
<dbReference type="OrthoDB" id="2438421at2759"/>
<protein>
    <submittedName>
        <fullName evidence="9">E3 SUMO-protein ligase ZBED1-like</fullName>
    </submittedName>
</protein>
<evidence type="ECO:0000256" key="5">
    <source>
        <dbReference type="ARBA" id="ARBA00023242"/>
    </source>
</evidence>
<dbReference type="PANTHER" id="PTHR46481">
    <property type="entry name" value="ZINC FINGER BED DOMAIN-CONTAINING PROTEIN 4"/>
    <property type="match status" value="1"/>
</dbReference>
<dbReference type="GO" id="GO:0005634">
    <property type="term" value="C:nucleus"/>
    <property type="evidence" value="ECO:0007669"/>
    <property type="project" value="UniProtKB-SubCell"/>
</dbReference>
<dbReference type="GO" id="GO:0046983">
    <property type="term" value="F:protein dimerization activity"/>
    <property type="evidence" value="ECO:0007669"/>
    <property type="project" value="InterPro"/>
</dbReference>
<keyword evidence="5" id="KW-0539">Nucleus</keyword>
<dbReference type="Pfam" id="PF05699">
    <property type="entry name" value="Dimer_Tnp_hAT"/>
    <property type="match status" value="1"/>
</dbReference>
<evidence type="ECO:0000313" key="9">
    <source>
        <dbReference type="RefSeq" id="XP_052131097.1"/>
    </source>
</evidence>
<evidence type="ECO:0000256" key="2">
    <source>
        <dbReference type="ARBA" id="ARBA00022723"/>
    </source>
</evidence>
<evidence type="ECO:0000256" key="4">
    <source>
        <dbReference type="ARBA" id="ARBA00022833"/>
    </source>
</evidence>
<dbReference type="InterPro" id="IPR008906">
    <property type="entry name" value="HATC_C_dom"/>
</dbReference>
<dbReference type="KEGG" id="foc:127751499"/>
<feature type="compositionally biased region" description="Polar residues" evidence="6">
    <location>
        <begin position="110"/>
        <end position="119"/>
    </location>
</feature>
<feature type="region of interest" description="Disordered" evidence="6">
    <location>
        <begin position="298"/>
        <end position="328"/>
    </location>
</feature>
<feature type="compositionally biased region" description="Low complexity" evidence="6">
    <location>
        <begin position="96"/>
        <end position="105"/>
    </location>
</feature>
<dbReference type="InterPro" id="IPR052035">
    <property type="entry name" value="ZnF_BED_domain_contain"/>
</dbReference>
<feature type="domain" description="HAT C-terminal dimerisation" evidence="7">
    <location>
        <begin position="366"/>
        <end position="436"/>
    </location>
</feature>
<accession>A0A9C6XU99</accession>
<gene>
    <name evidence="9" type="primary">LOC127751499</name>
</gene>
<keyword evidence="2" id="KW-0479">Metal-binding</keyword>
<reference evidence="9" key="1">
    <citation type="submission" date="2025-08" db="UniProtKB">
        <authorList>
            <consortium name="RefSeq"/>
        </authorList>
    </citation>
    <scope>IDENTIFICATION</scope>
    <source>
        <tissue evidence="9">Whole organism</tissue>
    </source>
</reference>
<keyword evidence="8" id="KW-1185">Reference proteome</keyword>
<feature type="region of interest" description="Disordered" evidence="6">
    <location>
        <begin position="79"/>
        <end position="119"/>
    </location>
</feature>
<organism evidence="8 9">
    <name type="scientific">Frankliniella occidentalis</name>
    <name type="common">Western flower thrips</name>
    <name type="synonym">Euthrips occidentalis</name>
    <dbReference type="NCBI Taxonomy" id="133901"/>
    <lineage>
        <taxon>Eukaryota</taxon>
        <taxon>Metazoa</taxon>
        <taxon>Ecdysozoa</taxon>
        <taxon>Arthropoda</taxon>
        <taxon>Hexapoda</taxon>
        <taxon>Insecta</taxon>
        <taxon>Pterygota</taxon>
        <taxon>Neoptera</taxon>
        <taxon>Paraneoptera</taxon>
        <taxon>Thysanoptera</taxon>
        <taxon>Terebrantia</taxon>
        <taxon>Thripoidea</taxon>
        <taxon>Thripidae</taxon>
        <taxon>Frankliniella</taxon>
    </lineage>
</organism>
<evidence type="ECO:0000256" key="6">
    <source>
        <dbReference type="SAM" id="MobiDB-lite"/>
    </source>
</evidence>
<keyword evidence="3" id="KW-0863">Zinc-finger</keyword>